<proteinExistence type="predicted"/>
<comment type="caution">
    <text evidence="1">The sequence shown here is derived from an EMBL/GenBank/DDBJ whole genome shotgun (WGS) entry which is preliminary data.</text>
</comment>
<organism evidence="1 2">
    <name type="scientific">Vararia minispora EC-137</name>
    <dbReference type="NCBI Taxonomy" id="1314806"/>
    <lineage>
        <taxon>Eukaryota</taxon>
        <taxon>Fungi</taxon>
        <taxon>Dikarya</taxon>
        <taxon>Basidiomycota</taxon>
        <taxon>Agaricomycotina</taxon>
        <taxon>Agaricomycetes</taxon>
        <taxon>Russulales</taxon>
        <taxon>Lachnocladiaceae</taxon>
        <taxon>Vararia</taxon>
    </lineage>
</organism>
<reference evidence="1" key="1">
    <citation type="submission" date="2021-02" db="EMBL/GenBank/DDBJ databases">
        <authorList>
            <consortium name="DOE Joint Genome Institute"/>
            <person name="Ahrendt S."/>
            <person name="Looney B.P."/>
            <person name="Miyauchi S."/>
            <person name="Morin E."/>
            <person name="Drula E."/>
            <person name="Courty P.E."/>
            <person name="Chicoki N."/>
            <person name="Fauchery L."/>
            <person name="Kohler A."/>
            <person name="Kuo A."/>
            <person name="Labutti K."/>
            <person name="Pangilinan J."/>
            <person name="Lipzen A."/>
            <person name="Riley R."/>
            <person name="Andreopoulos W."/>
            <person name="He G."/>
            <person name="Johnson J."/>
            <person name="Barry K.W."/>
            <person name="Grigoriev I.V."/>
            <person name="Nagy L."/>
            <person name="Hibbett D."/>
            <person name="Henrissat B."/>
            <person name="Matheny P.B."/>
            <person name="Labbe J."/>
            <person name="Martin F."/>
        </authorList>
    </citation>
    <scope>NUCLEOTIDE SEQUENCE</scope>
    <source>
        <strain evidence="1">EC-137</strain>
    </source>
</reference>
<dbReference type="Proteomes" id="UP000814128">
    <property type="component" value="Unassembled WGS sequence"/>
</dbReference>
<evidence type="ECO:0000313" key="1">
    <source>
        <dbReference type="EMBL" id="KAI0033205.1"/>
    </source>
</evidence>
<reference evidence="1" key="2">
    <citation type="journal article" date="2022" name="New Phytol.">
        <title>Evolutionary transition to the ectomycorrhizal habit in the genomes of a hyperdiverse lineage of mushroom-forming fungi.</title>
        <authorList>
            <person name="Looney B."/>
            <person name="Miyauchi S."/>
            <person name="Morin E."/>
            <person name="Drula E."/>
            <person name="Courty P.E."/>
            <person name="Kohler A."/>
            <person name="Kuo A."/>
            <person name="LaButti K."/>
            <person name="Pangilinan J."/>
            <person name="Lipzen A."/>
            <person name="Riley R."/>
            <person name="Andreopoulos W."/>
            <person name="He G."/>
            <person name="Johnson J."/>
            <person name="Nolan M."/>
            <person name="Tritt A."/>
            <person name="Barry K.W."/>
            <person name="Grigoriev I.V."/>
            <person name="Nagy L.G."/>
            <person name="Hibbett D."/>
            <person name="Henrissat B."/>
            <person name="Matheny P.B."/>
            <person name="Labbe J."/>
            <person name="Martin F.M."/>
        </authorList>
    </citation>
    <scope>NUCLEOTIDE SEQUENCE</scope>
    <source>
        <strain evidence="1">EC-137</strain>
    </source>
</reference>
<evidence type="ECO:0000313" key="2">
    <source>
        <dbReference type="Proteomes" id="UP000814128"/>
    </source>
</evidence>
<dbReference type="EMBL" id="MU273525">
    <property type="protein sequence ID" value="KAI0033205.1"/>
    <property type="molecule type" value="Genomic_DNA"/>
</dbReference>
<gene>
    <name evidence="1" type="ORF">K488DRAFT_85126</name>
</gene>
<protein>
    <submittedName>
        <fullName evidence="1">Uncharacterized protein</fullName>
    </submittedName>
</protein>
<sequence length="185" mass="20062">MRQGLHGPGHLSLQVPPVAYPHNLPSPAGSNHSDQNSALYPSPTNSDGHIQSLNVTVHSPTPPQNSNQIGYAHGDYRAGYHSNIDQHRDVVQSASASPSETNYSTQAASAEQQHHGPISCDFDMYESHAHTHTSLPAFVNTSAQASGSSTQVRSSQGPGIHVSYSNVEYWQDGRGFTVITHFYYR</sequence>
<accession>A0ACB8QNF3</accession>
<name>A0ACB8QNF3_9AGAM</name>
<keyword evidence="2" id="KW-1185">Reference proteome</keyword>